<dbReference type="EMBL" id="EU563937">
    <property type="protein sequence ID" value="ACB12464.1"/>
    <property type="molecule type" value="Genomic_DNA"/>
</dbReference>
<proteinExistence type="predicted"/>
<dbReference type="Gene3D" id="1.10.287.3510">
    <property type="match status" value="1"/>
</dbReference>
<accession>F6GPJ3</accession>
<geneLocation type="mitochondrion" evidence="2"/>
<keyword evidence="1" id="KW-0812">Transmembrane</keyword>
<sequence>MNMSLLLYLLMFSTVFERSFFMFLLKLESIIMLIFFLSFYYYFTGNALICILMMAVVEGCMGLICLISKIRSSGDDMALS</sequence>
<keyword evidence="2" id="KW-0496">Mitochondrion</keyword>
<evidence type="ECO:0000256" key="1">
    <source>
        <dbReference type="SAM" id="Phobius"/>
    </source>
</evidence>
<evidence type="ECO:0000313" key="2">
    <source>
        <dbReference type="EMBL" id="ACB12464.1"/>
    </source>
</evidence>
<reference evidence="2" key="1">
    <citation type="journal article" date="2011" name="Mar. Genomics">
        <title>Complete mitochondrial genome of Tubulipora flabellaris (Bryozoa: Stenolaemata): The first representative from the class Stenolaemata with unique gene order.</title>
        <authorList>
            <person name="Sun M."/>
            <person name="Shen X."/>
            <person name="Liu H."/>
            <person name="Liu X."/>
            <person name="Wu Z."/>
            <person name="Liu B."/>
        </authorList>
    </citation>
    <scope>NUCLEOTIDE SEQUENCE</scope>
</reference>
<keyword evidence="1" id="KW-0472">Membrane</keyword>
<dbReference type="GeneID" id="10751842"/>
<name>F6GPJ3_9BILA</name>
<feature type="transmembrane region" description="Helical" evidence="1">
    <location>
        <begin position="46"/>
        <end position="67"/>
    </location>
</feature>
<organism evidence="2">
    <name type="scientific">Tubulipora flabellaris</name>
    <dbReference type="NCBI Taxonomy" id="365325"/>
    <lineage>
        <taxon>Eukaryota</taxon>
        <taxon>Metazoa</taxon>
        <taxon>Spiralia</taxon>
        <taxon>Lophotrochozoa</taxon>
        <taxon>Bryozoa</taxon>
        <taxon>Stenolaemata</taxon>
        <taxon>Tubuliporida</taxon>
        <taxon>Tubuliporidae</taxon>
        <taxon>Tubulipora</taxon>
    </lineage>
</organism>
<dbReference type="CTD" id="4539"/>
<keyword evidence="1" id="KW-1133">Transmembrane helix</keyword>
<dbReference type="AlphaFoldDB" id="F6GPJ3"/>
<gene>
    <name evidence="2" type="primary">ND4L</name>
</gene>
<dbReference type="RefSeq" id="YP_004581401.1">
    <property type="nucleotide sequence ID" value="NC_015646.1"/>
</dbReference>
<feature type="transmembrane region" description="Helical" evidence="1">
    <location>
        <begin position="20"/>
        <end position="40"/>
    </location>
</feature>
<protein>
    <submittedName>
        <fullName evidence="2">NADH dehydrogenase subunit 4L</fullName>
    </submittedName>
</protein>